<dbReference type="SUPFAM" id="SSF46785">
    <property type="entry name" value="Winged helix' DNA-binding domain"/>
    <property type="match status" value="1"/>
</dbReference>
<organism evidence="3 4">
    <name type="scientific">Yoonia tamlensis</name>
    <dbReference type="NCBI Taxonomy" id="390270"/>
    <lineage>
        <taxon>Bacteria</taxon>
        <taxon>Pseudomonadati</taxon>
        <taxon>Pseudomonadota</taxon>
        <taxon>Alphaproteobacteria</taxon>
        <taxon>Rhodobacterales</taxon>
        <taxon>Paracoccaceae</taxon>
        <taxon>Yoonia</taxon>
    </lineage>
</organism>
<dbReference type="RefSeq" id="WP_090195980.1">
    <property type="nucleotide sequence ID" value="NZ_FOYP01000001.1"/>
</dbReference>
<dbReference type="GO" id="GO:0003677">
    <property type="term" value="F:DNA binding"/>
    <property type="evidence" value="ECO:0007669"/>
    <property type="project" value="UniProtKB-KW"/>
</dbReference>
<gene>
    <name evidence="3" type="ORF">SAMN04488005_0485</name>
</gene>
<name>A0A1I6FTU6_9RHOB</name>
<dbReference type="OrthoDB" id="3186544at2"/>
<dbReference type="AlphaFoldDB" id="A0A1I6FTU6"/>
<evidence type="ECO:0000313" key="4">
    <source>
        <dbReference type="Proteomes" id="UP000199478"/>
    </source>
</evidence>
<dbReference type="Pfam" id="PF03551">
    <property type="entry name" value="PadR"/>
    <property type="match status" value="1"/>
</dbReference>
<proteinExistence type="predicted"/>
<dbReference type="Pfam" id="PF10400">
    <property type="entry name" value="Vir_act_alpha_C"/>
    <property type="match status" value="1"/>
</dbReference>
<dbReference type="EMBL" id="FOYP01000001">
    <property type="protein sequence ID" value="SFR33380.1"/>
    <property type="molecule type" value="Genomic_DNA"/>
</dbReference>
<dbReference type="STRING" id="390270.SAMN04488005_0485"/>
<evidence type="ECO:0000259" key="2">
    <source>
        <dbReference type="Pfam" id="PF10400"/>
    </source>
</evidence>
<dbReference type="Proteomes" id="UP000199478">
    <property type="component" value="Unassembled WGS sequence"/>
</dbReference>
<dbReference type="Gene3D" id="6.10.140.190">
    <property type="match status" value="1"/>
</dbReference>
<evidence type="ECO:0000259" key="1">
    <source>
        <dbReference type="Pfam" id="PF03551"/>
    </source>
</evidence>
<keyword evidence="4" id="KW-1185">Reference proteome</keyword>
<sequence>MSLRFAILGFLSVKPFSGYDLRKAMDASVQHFWPADQAQVYRTLTRLIADGLVAVQAVEGDSRQRKLHFATQAGLAELDAWLRAIAPVEETREPFLLKMFFGGRIGAADVRAQLQARRAEAHALRDTFQAIAASLPKGGDISAVLRRATLINGLRHVEAEIIWIDETLEALP</sequence>
<feature type="domain" description="Transcription regulator PadR C-terminal" evidence="2">
    <location>
        <begin position="91"/>
        <end position="171"/>
    </location>
</feature>
<dbReference type="InterPro" id="IPR018309">
    <property type="entry name" value="Tscrpt_reg_PadR_C"/>
</dbReference>
<dbReference type="Gene3D" id="1.10.10.10">
    <property type="entry name" value="Winged helix-like DNA-binding domain superfamily/Winged helix DNA-binding domain"/>
    <property type="match status" value="1"/>
</dbReference>
<feature type="domain" description="Transcription regulator PadR N-terminal" evidence="1">
    <location>
        <begin position="7"/>
        <end position="79"/>
    </location>
</feature>
<dbReference type="InterPro" id="IPR036390">
    <property type="entry name" value="WH_DNA-bd_sf"/>
</dbReference>
<reference evidence="4" key="1">
    <citation type="submission" date="2016-10" db="EMBL/GenBank/DDBJ databases">
        <authorList>
            <person name="Varghese N."/>
            <person name="Submissions S."/>
        </authorList>
    </citation>
    <scope>NUCLEOTIDE SEQUENCE [LARGE SCALE GENOMIC DNA]</scope>
    <source>
        <strain evidence="4">DSM 26879</strain>
    </source>
</reference>
<accession>A0A1I6FTU6</accession>
<dbReference type="PANTHER" id="PTHR43252:SF6">
    <property type="entry name" value="NEGATIVE TRANSCRIPTION REGULATOR PADR"/>
    <property type="match status" value="1"/>
</dbReference>
<dbReference type="InterPro" id="IPR036388">
    <property type="entry name" value="WH-like_DNA-bd_sf"/>
</dbReference>
<keyword evidence="3" id="KW-0238">DNA-binding</keyword>
<dbReference type="InterPro" id="IPR005149">
    <property type="entry name" value="Tscrpt_reg_PadR_N"/>
</dbReference>
<dbReference type="PANTHER" id="PTHR43252">
    <property type="entry name" value="TRANSCRIPTIONAL REGULATOR YQJI"/>
    <property type="match status" value="1"/>
</dbReference>
<evidence type="ECO:0000313" key="3">
    <source>
        <dbReference type="EMBL" id="SFR33380.1"/>
    </source>
</evidence>
<protein>
    <submittedName>
        <fullName evidence="3">DNA-binding transcriptional regulator, PadR family</fullName>
    </submittedName>
</protein>